<evidence type="ECO:0000256" key="7">
    <source>
        <dbReference type="ARBA" id="ARBA00022676"/>
    </source>
</evidence>
<dbReference type="EMBL" id="ADGH01000003">
    <property type="protein sequence ID" value="EHG25938.1"/>
    <property type="molecule type" value="Genomic_DNA"/>
</dbReference>
<comment type="catalytic activity">
    <reaction evidence="10">
        <text>thymidine + phosphate = 2-deoxy-alpha-D-ribose 1-phosphate + thymine</text>
        <dbReference type="Rhea" id="RHEA:16037"/>
        <dbReference type="ChEBI" id="CHEBI:17748"/>
        <dbReference type="ChEBI" id="CHEBI:17821"/>
        <dbReference type="ChEBI" id="CHEBI:43474"/>
        <dbReference type="ChEBI" id="CHEBI:57259"/>
        <dbReference type="EC" id="2.4.2.2"/>
    </reaction>
</comment>
<evidence type="ECO:0000256" key="2">
    <source>
        <dbReference type="ARBA" id="ARBA00003877"/>
    </source>
</evidence>
<dbReference type="SUPFAM" id="SSF54680">
    <property type="entry name" value="Pyrimidine nucleoside phosphorylase C-terminal domain"/>
    <property type="match status" value="1"/>
</dbReference>
<evidence type="ECO:0000256" key="6">
    <source>
        <dbReference type="ARBA" id="ARBA00014680"/>
    </source>
</evidence>
<evidence type="ECO:0000256" key="10">
    <source>
        <dbReference type="ARBA" id="ARBA00048525"/>
    </source>
</evidence>
<dbReference type="InterPro" id="IPR017459">
    <property type="entry name" value="Glycosyl_Trfase_fam3_N_dom"/>
</dbReference>
<keyword evidence="7" id="KW-0328">Glycosyltransferase</keyword>
<dbReference type="Pfam" id="PF00591">
    <property type="entry name" value="Glycos_transf_3"/>
    <property type="match status" value="1"/>
</dbReference>
<reference evidence="12 13" key="1">
    <citation type="submission" date="2011-08" db="EMBL/GenBank/DDBJ databases">
        <title>The Genome Sequence of Selenomonas noxia F0398.</title>
        <authorList>
            <consortium name="The Broad Institute Genome Sequencing Platform"/>
            <person name="Earl A."/>
            <person name="Ward D."/>
            <person name="Feldgarden M."/>
            <person name="Gevers D."/>
            <person name="Izard J."/>
            <person name="Ganesan A."/>
            <person name="Blanton J.M."/>
            <person name="Baranova O.V."/>
            <person name="Tanner A.C."/>
            <person name="Dewhirst F.E."/>
            <person name="Young S.K."/>
            <person name="Zeng Q."/>
            <person name="Gargeya S."/>
            <person name="Fitzgerald M."/>
            <person name="Haas B."/>
            <person name="Abouelleil A."/>
            <person name="Alvarado L."/>
            <person name="Arachchi H.M."/>
            <person name="Berlin A."/>
            <person name="Brown A."/>
            <person name="Chapman S.B."/>
            <person name="Chen Z."/>
            <person name="Dunbar C."/>
            <person name="Freedman E."/>
            <person name="Gearin G."/>
            <person name="Gellesch M."/>
            <person name="Goldberg J."/>
            <person name="Griggs A."/>
            <person name="Gujja S."/>
            <person name="Heiman D."/>
            <person name="Howarth C."/>
            <person name="Larson L."/>
            <person name="Lui A."/>
            <person name="MacDonald P.J.P."/>
            <person name="Montmayeur A."/>
            <person name="Murphy C."/>
            <person name="Neiman D."/>
            <person name="Pearson M."/>
            <person name="Priest M."/>
            <person name="Roberts A."/>
            <person name="Saif S."/>
            <person name="Shea T."/>
            <person name="Shenoy N."/>
            <person name="Sisk P."/>
            <person name="Stolte C."/>
            <person name="Sykes S."/>
            <person name="Wortman J."/>
            <person name="Nusbaum C."/>
            <person name="Birren B."/>
        </authorList>
    </citation>
    <scope>NUCLEOTIDE SEQUENCE [LARGE SCALE GENOMIC DNA]</scope>
    <source>
        <strain evidence="12 13">F0398</strain>
    </source>
</reference>
<dbReference type="NCBIfam" id="NF004490">
    <property type="entry name" value="PRK05820.1"/>
    <property type="match status" value="1"/>
</dbReference>
<dbReference type="InterPro" id="IPR018090">
    <property type="entry name" value="Pyrmidine_PPas_bac/euk"/>
</dbReference>
<protein>
    <recommendedName>
        <fullName evidence="6">Pyrimidine-nucleoside phosphorylase</fullName>
        <ecNumber evidence="5">2.4.2.2</ecNumber>
    </recommendedName>
</protein>
<dbReference type="SUPFAM" id="SSF47648">
    <property type="entry name" value="Nucleoside phosphorylase/phosphoribosyltransferase N-terminal domain"/>
    <property type="match status" value="1"/>
</dbReference>
<comment type="caution">
    <text evidence="12">The sequence shown here is derived from an EMBL/GenBank/DDBJ whole genome shotgun (WGS) entry which is preliminary data.</text>
</comment>
<evidence type="ECO:0000256" key="4">
    <source>
        <dbReference type="ARBA" id="ARBA00011738"/>
    </source>
</evidence>
<organism evidence="12 13">
    <name type="scientific">Selenomonas noxia F0398</name>
    <dbReference type="NCBI Taxonomy" id="702437"/>
    <lineage>
        <taxon>Bacteria</taxon>
        <taxon>Bacillati</taxon>
        <taxon>Bacillota</taxon>
        <taxon>Negativicutes</taxon>
        <taxon>Selenomonadales</taxon>
        <taxon>Selenomonadaceae</taxon>
        <taxon>Selenomonas</taxon>
    </lineage>
</organism>
<dbReference type="PROSITE" id="PS00647">
    <property type="entry name" value="THYMID_PHOSPHORYLASE"/>
    <property type="match status" value="1"/>
</dbReference>
<dbReference type="InterPro" id="IPR036320">
    <property type="entry name" value="Glycosyl_Trfase_fam3_N_dom_sf"/>
</dbReference>
<comment type="function">
    <text evidence="2">Catalyzes phosphorolysis of the pyrimidine nucleosides uridine, thymidine and 2'-deoxyuridine with the formation of the corresponding pyrimidine base and ribose-1-phosphate.</text>
</comment>
<dbReference type="Proteomes" id="UP000003175">
    <property type="component" value="Unassembled WGS sequence"/>
</dbReference>
<dbReference type="Gene3D" id="1.20.970.10">
    <property type="entry name" value="Transferase, Pyrimidine Nucleoside Phosphorylase, Chain C"/>
    <property type="match status" value="1"/>
</dbReference>
<dbReference type="SUPFAM" id="SSF52418">
    <property type="entry name" value="Nucleoside phosphorylase/phosphoribosyltransferase catalytic domain"/>
    <property type="match status" value="1"/>
</dbReference>
<feature type="domain" description="Pyrimidine nucleoside phosphorylase C-terminal" evidence="11">
    <location>
        <begin position="344"/>
        <end position="418"/>
    </location>
</feature>
<evidence type="ECO:0000256" key="3">
    <source>
        <dbReference type="ARBA" id="ARBA00006915"/>
    </source>
</evidence>
<dbReference type="Pfam" id="PF07831">
    <property type="entry name" value="PYNP_C"/>
    <property type="match status" value="1"/>
</dbReference>
<name>A0ABN0DSF6_9FIRM</name>
<dbReference type="InterPro" id="IPR000053">
    <property type="entry name" value="Thymidine/pyrmidine_PPase"/>
</dbReference>
<keyword evidence="13" id="KW-1185">Reference proteome</keyword>
<evidence type="ECO:0000256" key="1">
    <source>
        <dbReference type="ARBA" id="ARBA00001066"/>
    </source>
</evidence>
<dbReference type="NCBIfam" id="TIGR02644">
    <property type="entry name" value="Y_phosphoryl"/>
    <property type="match status" value="1"/>
</dbReference>
<dbReference type="PIRSF" id="PIRSF000478">
    <property type="entry name" value="TP_PyNP"/>
    <property type="match status" value="1"/>
</dbReference>
<dbReference type="Pfam" id="PF02885">
    <property type="entry name" value="Glycos_trans_3N"/>
    <property type="match status" value="1"/>
</dbReference>
<keyword evidence="8" id="KW-0808">Transferase</keyword>
<dbReference type="Gene3D" id="3.90.1170.30">
    <property type="entry name" value="Pyrimidine nucleoside phosphorylase-like, C-terminal domain"/>
    <property type="match status" value="1"/>
</dbReference>
<dbReference type="PANTHER" id="PTHR10515:SF0">
    <property type="entry name" value="THYMIDINE PHOSPHORYLASE"/>
    <property type="match status" value="1"/>
</dbReference>
<dbReference type="InterPro" id="IPR017872">
    <property type="entry name" value="Pyrmidine_PPase_CS"/>
</dbReference>
<dbReference type="SMART" id="SM00941">
    <property type="entry name" value="PYNP_C"/>
    <property type="match status" value="1"/>
</dbReference>
<dbReference type="PANTHER" id="PTHR10515">
    <property type="entry name" value="THYMIDINE PHOSPHORYLASE"/>
    <property type="match status" value="1"/>
</dbReference>
<dbReference type="InterPro" id="IPR036566">
    <property type="entry name" value="PYNP-like_C_sf"/>
</dbReference>
<evidence type="ECO:0000313" key="12">
    <source>
        <dbReference type="EMBL" id="EHG25938.1"/>
    </source>
</evidence>
<comment type="subunit">
    <text evidence="4">Homodimer.</text>
</comment>
<proteinExistence type="inferred from homology"/>
<dbReference type="InterPro" id="IPR000312">
    <property type="entry name" value="Glycosyl_Trfase_fam3"/>
</dbReference>
<evidence type="ECO:0000256" key="8">
    <source>
        <dbReference type="ARBA" id="ARBA00022679"/>
    </source>
</evidence>
<dbReference type="Gene3D" id="3.40.1030.10">
    <property type="entry name" value="Nucleoside phosphorylase/phosphoribosyltransferase catalytic domain"/>
    <property type="match status" value="1"/>
</dbReference>
<accession>A0ABN0DSF6</accession>
<gene>
    <name evidence="12" type="ORF">HMPREF9432_00439</name>
</gene>
<comment type="catalytic activity">
    <reaction evidence="9">
        <text>uridine + phosphate = alpha-D-ribose 1-phosphate + uracil</text>
        <dbReference type="Rhea" id="RHEA:24388"/>
        <dbReference type="ChEBI" id="CHEBI:16704"/>
        <dbReference type="ChEBI" id="CHEBI:17568"/>
        <dbReference type="ChEBI" id="CHEBI:43474"/>
        <dbReference type="ChEBI" id="CHEBI:57720"/>
        <dbReference type="EC" id="2.4.2.2"/>
    </reaction>
</comment>
<dbReference type="InterPro" id="IPR013102">
    <property type="entry name" value="PYNP_C"/>
</dbReference>
<comment type="catalytic activity">
    <reaction evidence="1">
        <text>2'-deoxyuridine + phosphate = 2-deoxy-alpha-D-ribose 1-phosphate + uracil</text>
        <dbReference type="Rhea" id="RHEA:22824"/>
        <dbReference type="ChEBI" id="CHEBI:16450"/>
        <dbReference type="ChEBI" id="CHEBI:17568"/>
        <dbReference type="ChEBI" id="CHEBI:43474"/>
        <dbReference type="ChEBI" id="CHEBI:57259"/>
        <dbReference type="EC" id="2.4.2.2"/>
    </reaction>
</comment>
<evidence type="ECO:0000259" key="11">
    <source>
        <dbReference type="SMART" id="SM00941"/>
    </source>
</evidence>
<dbReference type="EC" id="2.4.2.2" evidence="5"/>
<sequence length="440" mass="46117">MNMYDLITKKKRGEALSRDEIAYWIGGYVTGTIPDYQVSALLMAICFRGMTAAETTSLTEIMAASGDHIDLSAIPGHKIDKHSTGGVGDKTTLIVSPIVAACGCSAPKMSGRGLGHTGGTVDKLESIPGFRTNLPQEEFISVVKDCGLSLIAQAGTLARADKLLYALRDVTATVDSIPLIASSIMSKKLASGADAVLLDVKVGRGAFMKTLEEARTLAETMVAIGKSADFPTAALLTNMEQPLGCAVGNSLEVAEAVSVLRGAGPDDLRTISLALAAGMLQLAGLGTFDACRMRAEEAIRSGAAFEALVRMTEAQGGDISVLHDPANFPQARVRRTVCAKEGGYLTMLDAETVGRAAVLLGAGRTEKDAPIDHAAGIYLHKKYGARVTAGEPLAELYAADEARLDAGEARFLGAIACGTEEPAPVKLIYGYADAEGWHDR</sequence>
<evidence type="ECO:0000256" key="5">
    <source>
        <dbReference type="ARBA" id="ARBA00011889"/>
    </source>
</evidence>
<dbReference type="RefSeq" id="WP_006695908.1">
    <property type="nucleotide sequence ID" value="NZ_JH376857.1"/>
</dbReference>
<dbReference type="InterPro" id="IPR035902">
    <property type="entry name" value="Nuc_phospho_transferase"/>
</dbReference>
<comment type="similarity">
    <text evidence="3">Belongs to the thymidine/pyrimidine-nucleoside phosphorylase family.</text>
</comment>
<evidence type="ECO:0000313" key="13">
    <source>
        <dbReference type="Proteomes" id="UP000003175"/>
    </source>
</evidence>
<evidence type="ECO:0000256" key="9">
    <source>
        <dbReference type="ARBA" id="ARBA00048453"/>
    </source>
</evidence>